<comment type="function">
    <text evidence="4">Acts as a negative regulator of abscisic acid (ABA) response.</text>
</comment>
<dbReference type="InterPro" id="IPR031307">
    <property type="entry name" value="Ninja_fam"/>
</dbReference>
<comment type="similarity">
    <text evidence="2 4">Belongs to the Ninja family.</text>
</comment>
<evidence type="ECO:0000256" key="3">
    <source>
        <dbReference type="ARBA" id="ARBA00023242"/>
    </source>
</evidence>
<dbReference type="InterPro" id="IPR032310">
    <property type="entry name" value="NLS_NINJA_AFP-like"/>
</dbReference>
<reference evidence="8" key="1">
    <citation type="submission" date="2020-09" db="EMBL/GenBank/DDBJ databases">
        <title>Genome-Enabled Discovery of Anthraquinone Biosynthesis in Senna tora.</title>
        <authorList>
            <person name="Kang S.-H."/>
            <person name="Pandey R.P."/>
            <person name="Lee C.-M."/>
            <person name="Sim J.-S."/>
            <person name="Jeong J.-T."/>
            <person name="Choi B.-S."/>
            <person name="Jung M."/>
            <person name="Ginzburg D."/>
            <person name="Zhao K."/>
            <person name="Won S.Y."/>
            <person name="Oh T.-J."/>
            <person name="Yu Y."/>
            <person name="Kim N.-H."/>
            <person name="Lee O.R."/>
            <person name="Lee T.-H."/>
            <person name="Bashyal P."/>
            <person name="Kim T.-S."/>
            <person name="Lee W.-H."/>
            <person name="Kawkins C."/>
            <person name="Kim C.-K."/>
            <person name="Kim J.S."/>
            <person name="Ahn B.O."/>
            <person name="Rhee S.Y."/>
            <person name="Sohng J.K."/>
        </authorList>
    </citation>
    <scope>NUCLEOTIDE SEQUENCE</scope>
    <source>
        <tissue evidence="8">Leaf</tissue>
    </source>
</reference>
<dbReference type="Pfam" id="PF16136">
    <property type="entry name" value="NLS_NINJA_AFP"/>
    <property type="match status" value="1"/>
</dbReference>
<proteinExistence type="inferred from homology"/>
<dbReference type="GO" id="GO:0045892">
    <property type="term" value="P:negative regulation of DNA-templated transcription"/>
    <property type="evidence" value="ECO:0007669"/>
    <property type="project" value="TreeGrafter"/>
</dbReference>
<dbReference type="GO" id="GO:0007165">
    <property type="term" value="P:signal transduction"/>
    <property type="evidence" value="ECO:0007669"/>
    <property type="project" value="InterPro"/>
</dbReference>
<feature type="region of interest" description="Disordered" evidence="5">
    <location>
        <begin position="93"/>
        <end position="198"/>
    </location>
</feature>
<dbReference type="PANTHER" id="PTHR31413">
    <property type="entry name" value="AFP HOMOLOG 2"/>
    <property type="match status" value="1"/>
</dbReference>
<dbReference type="Proteomes" id="UP000634136">
    <property type="component" value="Unassembled WGS sequence"/>
</dbReference>
<feature type="compositionally biased region" description="Basic and acidic residues" evidence="5">
    <location>
        <begin position="295"/>
        <end position="318"/>
    </location>
</feature>
<feature type="compositionally biased region" description="Low complexity" evidence="5">
    <location>
        <begin position="223"/>
        <end position="233"/>
    </location>
</feature>
<evidence type="ECO:0000313" key="8">
    <source>
        <dbReference type="EMBL" id="KAF7827972.1"/>
    </source>
</evidence>
<dbReference type="GO" id="GO:0005634">
    <property type="term" value="C:nucleus"/>
    <property type="evidence" value="ECO:0007669"/>
    <property type="project" value="UniProtKB-SubCell"/>
</dbReference>
<dbReference type="InterPro" id="IPR012463">
    <property type="entry name" value="Ninja_motif"/>
</dbReference>
<name>A0A834TTN0_9FABA</name>
<dbReference type="Pfam" id="PF07897">
    <property type="entry name" value="EAR"/>
    <property type="match status" value="1"/>
</dbReference>
<comment type="caution">
    <text evidence="8">The sequence shown here is derived from an EMBL/GenBank/DDBJ whole genome shotgun (WGS) entry which is preliminary data.</text>
</comment>
<evidence type="ECO:0000256" key="5">
    <source>
        <dbReference type="SAM" id="MobiDB-lite"/>
    </source>
</evidence>
<dbReference type="OrthoDB" id="667358at2759"/>
<dbReference type="EMBL" id="JAAIUW010000006">
    <property type="protein sequence ID" value="KAF7827972.1"/>
    <property type="molecule type" value="Genomic_DNA"/>
</dbReference>
<comment type="subcellular location">
    <subcellularLocation>
        <location evidence="1 4">Nucleus</location>
    </subcellularLocation>
</comment>
<feature type="region of interest" description="Disordered" evidence="5">
    <location>
        <begin position="215"/>
        <end position="322"/>
    </location>
</feature>
<evidence type="ECO:0000256" key="2">
    <source>
        <dbReference type="ARBA" id="ARBA00006081"/>
    </source>
</evidence>
<dbReference type="AlphaFoldDB" id="A0A834TTN0"/>
<sequence length="396" mass="43105">MGEANEGRRRSSKAMENLSLQMEKYPKDLLQRFMCCSAKQSQYTEAREEESEEIELNLGLSLGGRFGVDKSVKSTKLMRSSSVVGTMPLVREDVRSSTTPPAPAPYPTTAMTTLMRTSSLPTETEEQWRKRKELQTLRRLEAKRRRSEKQRSSKSAERESSAAAGAEEERRETVNSTASPPPSFGLPSWPASIGTNTTTTRQVVLGDMLAKGNKVGFQGNPFGQPSSQGSTDSQGGGSSSGMSELESKPFQGTSSFGETRSPASNHLSQQDRSNQDSKGSSGTTKPTENVVIRTSRAEAPENPPKKSDTAGQNRRREIGTNSVEDMPCVFAKGDGPNGRRIDGILYRYGKGEEVRIMCVCHGNFLSPAEFVKHAGGGDVAHPLRHIVVNPSPTPFL</sequence>
<keyword evidence="3 4" id="KW-0539">Nucleus</keyword>
<feature type="compositionally biased region" description="Polar residues" evidence="5">
    <location>
        <begin position="250"/>
        <end position="287"/>
    </location>
</feature>
<organism evidence="8 9">
    <name type="scientific">Senna tora</name>
    <dbReference type="NCBI Taxonomy" id="362788"/>
    <lineage>
        <taxon>Eukaryota</taxon>
        <taxon>Viridiplantae</taxon>
        <taxon>Streptophyta</taxon>
        <taxon>Embryophyta</taxon>
        <taxon>Tracheophyta</taxon>
        <taxon>Spermatophyta</taxon>
        <taxon>Magnoliopsida</taxon>
        <taxon>eudicotyledons</taxon>
        <taxon>Gunneridae</taxon>
        <taxon>Pentapetalae</taxon>
        <taxon>rosids</taxon>
        <taxon>fabids</taxon>
        <taxon>Fabales</taxon>
        <taxon>Fabaceae</taxon>
        <taxon>Caesalpinioideae</taxon>
        <taxon>Cassia clade</taxon>
        <taxon>Senna</taxon>
    </lineage>
</organism>
<evidence type="ECO:0000256" key="1">
    <source>
        <dbReference type="ARBA" id="ARBA00004123"/>
    </source>
</evidence>
<feature type="domain" description="Tify" evidence="7">
    <location>
        <begin position="355"/>
        <end position="387"/>
    </location>
</feature>
<evidence type="ECO:0000259" key="7">
    <source>
        <dbReference type="Pfam" id="PF16135"/>
    </source>
</evidence>
<evidence type="ECO:0000256" key="4">
    <source>
        <dbReference type="RuleBase" id="RU369029"/>
    </source>
</evidence>
<keyword evidence="9" id="KW-1185">Reference proteome</keyword>
<dbReference type="InterPro" id="IPR032308">
    <property type="entry name" value="TDBD"/>
</dbReference>
<gene>
    <name evidence="8" type="ORF">G2W53_019136</name>
</gene>
<dbReference type="GO" id="GO:0009737">
    <property type="term" value="P:response to abscisic acid"/>
    <property type="evidence" value="ECO:0007669"/>
    <property type="project" value="TreeGrafter"/>
</dbReference>
<protein>
    <recommendedName>
        <fullName evidence="4">Ninja-family protein</fullName>
    </recommendedName>
    <alternativeName>
        <fullName evidence="4">ABI-binding protein</fullName>
    </alternativeName>
</protein>
<evidence type="ECO:0000313" key="9">
    <source>
        <dbReference type="Proteomes" id="UP000634136"/>
    </source>
</evidence>
<dbReference type="PANTHER" id="PTHR31413:SF46">
    <property type="entry name" value="NINJA-FAMILY PROTEIN AFP1"/>
    <property type="match status" value="1"/>
</dbReference>
<accession>A0A834TTN0</accession>
<feature type="compositionally biased region" description="Basic and acidic residues" evidence="5">
    <location>
        <begin position="149"/>
        <end position="160"/>
    </location>
</feature>
<evidence type="ECO:0000259" key="6">
    <source>
        <dbReference type="Pfam" id="PF07897"/>
    </source>
</evidence>
<feature type="domain" description="Ethylene-responsive binding factor-associated repression" evidence="6">
    <location>
        <begin position="49"/>
        <end position="85"/>
    </location>
</feature>
<dbReference type="Pfam" id="PF16135">
    <property type="entry name" value="TDBD"/>
    <property type="match status" value="1"/>
</dbReference>